<evidence type="ECO:0000256" key="10">
    <source>
        <dbReference type="PROSITE-ProRule" id="PRU00723"/>
    </source>
</evidence>
<keyword evidence="14" id="KW-1185">Reference proteome</keyword>
<evidence type="ECO:0000256" key="6">
    <source>
        <dbReference type="ARBA" id="ARBA00057285"/>
    </source>
</evidence>
<feature type="zinc finger region" description="C3H1-type" evidence="10">
    <location>
        <begin position="655"/>
        <end position="683"/>
    </location>
</feature>
<feature type="region of interest" description="Disordered" evidence="11">
    <location>
        <begin position="601"/>
        <end position="620"/>
    </location>
</feature>
<feature type="domain" description="C3H1-type" evidence="12">
    <location>
        <begin position="687"/>
        <end position="710"/>
    </location>
</feature>
<feature type="domain" description="C3H1-type" evidence="12">
    <location>
        <begin position="711"/>
        <end position="737"/>
    </location>
</feature>
<dbReference type="PROSITE" id="PS50103">
    <property type="entry name" value="ZF_C3H1"/>
    <property type="match status" value="5"/>
</dbReference>
<evidence type="ECO:0000256" key="11">
    <source>
        <dbReference type="SAM" id="MobiDB-lite"/>
    </source>
</evidence>
<feature type="compositionally biased region" description="Basic residues" evidence="11">
    <location>
        <begin position="782"/>
        <end position="791"/>
    </location>
</feature>
<feature type="region of interest" description="Disordered" evidence="11">
    <location>
        <begin position="22"/>
        <end position="42"/>
    </location>
</feature>
<dbReference type="FunFam" id="4.10.1000.10:FF:000022">
    <property type="entry name" value="Zinc finger CCCH domain-containing protein 7"/>
    <property type="match status" value="1"/>
</dbReference>
<dbReference type="PANTHER" id="PTHR46156">
    <property type="entry name" value="CCCH ZINGC FINGER"/>
    <property type="match status" value="1"/>
</dbReference>
<dbReference type="OMA" id="VSCRTNK"/>
<dbReference type="Gene3D" id="4.10.1000.10">
    <property type="entry name" value="Zinc finger, CCCH-type"/>
    <property type="match status" value="2"/>
</dbReference>
<dbReference type="Pfam" id="PF00642">
    <property type="entry name" value="zf-CCCH"/>
    <property type="match status" value="3"/>
</dbReference>
<evidence type="ECO:0000313" key="14">
    <source>
        <dbReference type="Proteomes" id="UP000694545"/>
    </source>
</evidence>
<feature type="domain" description="C3H1-type" evidence="12">
    <location>
        <begin position="766"/>
        <end position="788"/>
    </location>
</feature>
<protein>
    <recommendedName>
        <fullName evidence="8">Zinc finger CCCH domain-containing protein 3</fullName>
    </recommendedName>
    <alternativeName>
        <fullName evidence="9">Smad-interacting CPSF-like factor</fullName>
    </alternativeName>
</protein>
<evidence type="ECO:0000313" key="13">
    <source>
        <dbReference type="Ensembl" id="ENSVKKP00000026096.1"/>
    </source>
</evidence>
<keyword evidence="3 10" id="KW-0863">Zinc-finger</keyword>
<evidence type="ECO:0000256" key="3">
    <source>
        <dbReference type="ARBA" id="ARBA00022771"/>
    </source>
</evidence>
<reference evidence="13" key="1">
    <citation type="submission" date="2025-08" db="UniProtKB">
        <authorList>
            <consortium name="Ensembl"/>
        </authorList>
    </citation>
    <scope>IDENTIFICATION</scope>
</reference>
<evidence type="ECO:0000256" key="2">
    <source>
        <dbReference type="ARBA" id="ARBA00022737"/>
    </source>
</evidence>
<feature type="domain" description="C3H1-type" evidence="12">
    <location>
        <begin position="655"/>
        <end position="683"/>
    </location>
</feature>
<accession>A0A8D2LRR4</accession>
<sequence length="929" mass="100974">MEEKEQLKRQIRLLQGLINDHKNVHGDVPVPPPAPTSRWRNPRPPAFNTHGAFSARYAQQTQRDFPACPSSANAWRKKYSLVNVPPRLTLSSGSNVPACTSRILPSHTVAEVAESQPMISGRNVGFRVAAGPAVSHAAGPAVSHTAGPVLAFRGHRTSTAGLAKSGSKESKESCASTLPDVLHCRTSSRNDAPAMCGMGIVAAKGGQGASKVAPDLCRTTSESAVALKSEPQQPLTLPNHESDYLSARKKPASNLPTLYSSQQVASVMDKPNSSRAADASLACANSAWEASSAVETTLLKNENSVPVLQRSPASPASVKSLRFRRTNYTWVANSCKSLRTVKRYATSRAPENARKFSAGVEPVSRLHPRGDLGTKQKKSSLHSKLGISSSQYKWKAFSLQPSPSTSAFTWQRKECGGAPVRRGPLGHGNPKSFSGNTSFLNYKLKSRTKIIKRKGSFCSPSDKRSTAAPAMLLKSRYCLRKRNSPRGRTSPAAKRAGAKGLVQIGKHRLRRLPASRSAKEGKDRLRTVWLVCALNLNFTASLLTCSSPWCCLCRPLVPNRSCHSPPGSKGQPSQYRWKDKGLRCIGGIMYRVSANKLAKTSSAPARSGEAPSRRACGPSASGMTPRDACLFMSPLFSRAVQRSLAIIRQAKQKKEKKKEYCMYYNRFGKCNRGESCPYIHDPDKVAVCTRFLRGTCKKTDGTCPFSHKVSKDKMPVCSYFLKGICNNSDCPYSHVYVSRKAEVCPDFLKGYCPLGEKCKKKHTLVCPDFAKRGICPKGSQCKLHHPQRRNPARQPGPGSSFQHECSTPKRAPPAGQMLWRQGEQRRPFLFPRERVGCGFVTGPREGCSASPLPVHTLHTRVRGWSPRGSGLVPSQAVSLGLTCTTALPITGRSTCAETLLQGTQTGQSLCTGSQRVREKNACPALSLTC</sequence>
<keyword evidence="5" id="KW-0238">DNA-binding</keyword>
<evidence type="ECO:0000259" key="12">
    <source>
        <dbReference type="PROSITE" id="PS50103"/>
    </source>
</evidence>
<evidence type="ECO:0000256" key="9">
    <source>
        <dbReference type="ARBA" id="ARBA00079564"/>
    </source>
</evidence>
<dbReference type="PANTHER" id="PTHR46156:SF1">
    <property type="entry name" value="ZINC FINGER CCCH DOMAIN-CONTAINING PROTEIN 3"/>
    <property type="match status" value="1"/>
</dbReference>
<feature type="domain" description="C3H1-type" evidence="12">
    <location>
        <begin position="738"/>
        <end position="765"/>
    </location>
</feature>
<proteinExistence type="predicted"/>
<keyword evidence="1 10" id="KW-0479">Metal-binding</keyword>
<evidence type="ECO:0000256" key="1">
    <source>
        <dbReference type="ARBA" id="ARBA00022723"/>
    </source>
</evidence>
<dbReference type="SUPFAM" id="SSF90229">
    <property type="entry name" value="CCCH zinc finger"/>
    <property type="match status" value="2"/>
</dbReference>
<dbReference type="Proteomes" id="UP000694545">
    <property type="component" value="Unplaced"/>
</dbReference>
<comment type="subunit">
    <text evidence="7">Interacts with SMAD1, SMAD3, SMAD4, CPSF2 and CPSF3.</text>
</comment>
<organism evidence="13 14">
    <name type="scientific">Varanus komodoensis</name>
    <name type="common">Komodo dragon</name>
    <dbReference type="NCBI Taxonomy" id="61221"/>
    <lineage>
        <taxon>Eukaryota</taxon>
        <taxon>Metazoa</taxon>
        <taxon>Chordata</taxon>
        <taxon>Craniata</taxon>
        <taxon>Vertebrata</taxon>
        <taxon>Euteleostomi</taxon>
        <taxon>Lepidosauria</taxon>
        <taxon>Squamata</taxon>
        <taxon>Bifurcata</taxon>
        <taxon>Unidentata</taxon>
        <taxon>Episquamata</taxon>
        <taxon>Toxicofera</taxon>
        <taxon>Anguimorpha</taxon>
        <taxon>Paleoanguimorpha</taxon>
        <taxon>Varanoidea</taxon>
        <taxon>Varanidae</taxon>
        <taxon>Varanus</taxon>
    </lineage>
</organism>
<feature type="zinc finger region" description="C3H1-type" evidence="10">
    <location>
        <begin position="711"/>
        <end position="737"/>
    </location>
</feature>
<feature type="zinc finger region" description="C3H1-type" evidence="10">
    <location>
        <begin position="738"/>
        <end position="765"/>
    </location>
</feature>
<evidence type="ECO:0000256" key="4">
    <source>
        <dbReference type="ARBA" id="ARBA00022833"/>
    </source>
</evidence>
<evidence type="ECO:0000256" key="8">
    <source>
        <dbReference type="ARBA" id="ARBA00071600"/>
    </source>
</evidence>
<feature type="region of interest" description="Disordered" evidence="11">
    <location>
        <begin position="782"/>
        <end position="815"/>
    </location>
</feature>
<dbReference type="Gene3D" id="3.30.1370.210">
    <property type="match status" value="1"/>
</dbReference>
<feature type="zinc finger region" description="C3H1-type" evidence="10">
    <location>
        <begin position="687"/>
        <end position="710"/>
    </location>
</feature>
<feature type="zinc finger region" description="C3H1-type" evidence="10">
    <location>
        <begin position="766"/>
        <end position="788"/>
    </location>
</feature>
<name>A0A8D2LRR4_VARKO</name>
<comment type="function">
    <text evidence="6">Required for the export of polyadenylated mRNAs from the nucleus. Enhances ACVR1B-induced SMAD-dependent transcription. Binds to single-stranded DNA but not to double-stranded DNA in vitro. Involved in RNA cleavage.</text>
</comment>
<dbReference type="GO" id="GO:0005634">
    <property type="term" value="C:nucleus"/>
    <property type="evidence" value="ECO:0007669"/>
    <property type="project" value="TreeGrafter"/>
</dbReference>
<dbReference type="InterPro" id="IPR000571">
    <property type="entry name" value="Znf_CCCH"/>
</dbReference>
<keyword evidence="2" id="KW-0677">Repeat</keyword>
<keyword evidence="4 10" id="KW-0862">Zinc</keyword>
<dbReference type="InterPro" id="IPR036855">
    <property type="entry name" value="Znf_CCCH_sf"/>
</dbReference>
<dbReference type="GO" id="GO:0003677">
    <property type="term" value="F:DNA binding"/>
    <property type="evidence" value="ECO:0007669"/>
    <property type="project" value="UniProtKB-KW"/>
</dbReference>
<reference evidence="13" key="2">
    <citation type="submission" date="2025-09" db="UniProtKB">
        <authorList>
            <consortium name="Ensembl"/>
        </authorList>
    </citation>
    <scope>IDENTIFICATION</scope>
</reference>
<dbReference type="FunFam" id="4.10.1000.10:FF:000008">
    <property type="entry name" value="zinc finger CCCH domain-containing protein 3"/>
    <property type="match status" value="1"/>
</dbReference>
<dbReference type="Ensembl" id="ENSVKKT00000026733.1">
    <property type="protein sequence ID" value="ENSVKKP00000026096.1"/>
    <property type="gene ID" value="ENSVKKG00000017076.1"/>
</dbReference>
<dbReference type="GO" id="GO:0008270">
    <property type="term" value="F:zinc ion binding"/>
    <property type="evidence" value="ECO:0007669"/>
    <property type="project" value="UniProtKB-KW"/>
</dbReference>
<evidence type="ECO:0000256" key="5">
    <source>
        <dbReference type="ARBA" id="ARBA00023125"/>
    </source>
</evidence>
<dbReference type="SMART" id="SM00356">
    <property type="entry name" value="ZnF_C3H1"/>
    <property type="match status" value="5"/>
</dbReference>
<dbReference type="AlphaFoldDB" id="A0A8D2LRR4"/>
<evidence type="ECO:0000256" key="7">
    <source>
        <dbReference type="ARBA" id="ARBA00064187"/>
    </source>
</evidence>